<feature type="domain" description="Gfo/Idh/MocA-like oxidoreductase N-terminal" evidence="2">
    <location>
        <begin position="6"/>
        <end position="126"/>
    </location>
</feature>
<evidence type="ECO:0000313" key="5">
    <source>
        <dbReference type="Proteomes" id="UP000063699"/>
    </source>
</evidence>
<dbReference type="InterPro" id="IPR000683">
    <property type="entry name" value="Gfo/Idh/MocA-like_OxRdtase_N"/>
</dbReference>
<dbReference type="PANTHER" id="PTHR43377">
    <property type="entry name" value="BILIVERDIN REDUCTASE A"/>
    <property type="match status" value="1"/>
</dbReference>
<dbReference type="Pfam" id="PF02894">
    <property type="entry name" value="GFO_IDH_MocA_C"/>
    <property type="match status" value="1"/>
</dbReference>
<dbReference type="InterPro" id="IPR036291">
    <property type="entry name" value="NAD(P)-bd_dom_sf"/>
</dbReference>
<feature type="domain" description="Gfo/Idh/MocA-like oxidoreductase C-terminal" evidence="3">
    <location>
        <begin position="139"/>
        <end position="413"/>
    </location>
</feature>
<organism evidence="4 5">
    <name type="scientific">Kibdelosporangium phytohabitans</name>
    <dbReference type="NCBI Taxonomy" id="860235"/>
    <lineage>
        <taxon>Bacteria</taxon>
        <taxon>Bacillati</taxon>
        <taxon>Actinomycetota</taxon>
        <taxon>Actinomycetes</taxon>
        <taxon>Pseudonocardiales</taxon>
        <taxon>Pseudonocardiaceae</taxon>
        <taxon>Kibdelosporangium</taxon>
    </lineage>
</organism>
<protein>
    <submittedName>
        <fullName evidence="4">Oxidoreductase</fullName>
    </submittedName>
</protein>
<reference evidence="4 5" key="1">
    <citation type="submission" date="2015-07" db="EMBL/GenBank/DDBJ databases">
        <title>Genome sequencing of Kibdelosporangium phytohabitans.</title>
        <authorList>
            <person name="Qin S."/>
            <person name="Xing K."/>
        </authorList>
    </citation>
    <scope>NUCLEOTIDE SEQUENCE [LARGE SCALE GENOMIC DNA]</scope>
    <source>
        <strain evidence="4 5">KLBMP1111</strain>
    </source>
</reference>
<proteinExistence type="inferred from homology"/>
<dbReference type="Gene3D" id="3.40.50.720">
    <property type="entry name" value="NAD(P)-binding Rossmann-like Domain"/>
    <property type="match status" value="1"/>
</dbReference>
<evidence type="ECO:0000259" key="3">
    <source>
        <dbReference type="Pfam" id="PF02894"/>
    </source>
</evidence>
<dbReference type="OrthoDB" id="9815825at2"/>
<dbReference type="STRING" id="860235.AOZ06_19920"/>
<dbReference type="Proteomes" id="UP000063699">
    <property type="component" value="Chromosome"/>
</dbReference>
<keyword evidence="5" id="KW-1185">Reference proteome</keyword>
<accession>A0A0N7F3K4</accession>
<evidence type="ECO:0000259" key="2">
    <source>
        <dbReference type="Pfam" id="PF01408"/>
    </source>
</evidence>
<dbReference type="EMBL" id="CP012752">
    <property type="protein sequence ID" value="ALG08879.1"/>
    <property type="molecule type" value="Genomic_DNA"/>
</dbReference>
<dbReference type="SUPFAM" id="SSF55347">
    <property type="entry name" value="Glyceraldehyde-3-phosphate dehydrogenase-like, C-terminal domain"/>
    <property type="match status" value="1"/>
</dbReference>
<dbReference type="Pfam" id="PF01408">
    <property type="entry name" value="GFO_IDH_MocA"/>
    <property type="match status" value="1"/>
</dbReference>
<comment type="similarity">
    <text evidence="1">Belongs to the Gfo/Idh/MocA family.</text>
</comment>
<evidence type="ECO:0000313" key="4">
    <source>
        <dbReference type="EMBL" id="ALG08879.1"/>
    </source>
</evidence>
<dbReference type="Gene3D" id="3.30.360.10">
    <property type="entry name" value="Dihydrodipicolinate Reductase, domain 2"/>
    <property type="match status" value="1"/>
</dbReference>
<evidence type="ECO:0000256" key="1">
    <source>
        <dbReference type="ARBA" id="ARBA00010928"/>
    </source>
</evidence>
<dbReference type="RefSeq" id="WP_054290785.1">
    <property type="nucleotide sequence ID" value="NZ_CP012752.1"/>
</dbReference>
<name>A0A0N7F3K4_9PSEU</name>
<dbReference type="SUPFAM" id="SSF51735">
    <property type="entry name" value="NAD(P)-binding Rossmann-fold domains"/>
    <property type="match status" value="1"/>
</dbReference>
<dbReference type="InterPro" id="IPR051450">
    <property type="entry name" value="Gfo/Idh/MocA_Oxidoreductases"/>
</dbReference>
<dbReference type="KEGG" id="kphy:AOZ06_19920"/>
<gene>
    <name evidence="4" type="ORF">AOZ06_19920</name>
</gene>
<sequence length="414" mass="45287">MPEQVSVLIVGAGSRGRNYAEAAERTGHARVVAVAEPRPEAREMFVDTHGVPADGVFEDWRQLLDRPRLADVAVIATQDKDHVEPAVELARRGYHLLLEKPMATTEADCERIVRAAEDADVLLAVCHVLRYTPYSRALKQVIGSGRIGDIVSVEHLEPVGWWHQAHSYVRGNWRREDESSFMLMTKSCHDLDWLAYIIGRPAERVSSFGGLYEFRPERKPEGAADRCLDCAVESTCPYSAPKIYTPYLDRPDKGWPLSIVTMDRTAEGLMTALREGPYGRCVYSCDNDVVDHQVVNIEYTGGVTASFTMTAFAPAAHRKTRIFGTRGSIDGDGETIAVHDFLTGPEVIDPGAYGGATAADGHGGGDQGIVDAFITAVRTGDAGAILTDGRESLDSHRLVWAAEHARRTGTVVTL</sequence>
<dbReference type="AlphaFoldDB" id="A0A0N7F3K4"/>
<dbReference type="PANTHER" id="PTHR43377:SF2">
    <property type="entry name" value="BINDING ROSSMANN FOLD OXIDOREDUCTASE, PUTATIVE (AFU_ORTHOLOGUE AFUA_4G00560)-RELATED"/>
    <property type="match status" value="1"/>
</dbReference>
<dbReference type="InterPro" id="IPR004104">
    <property type="entry name" value="Gfo/Idh/MocA-like_OxRdtase_C"/>
</dbReference>
<dbReference type="GO" id="GO:0000166">
    <property type="term" value="F:nucleotide binding"/>
    <property type="evidence" value="ECO:0007669"/>
    <property type="project" value="InterPro"/>
</dbReference>